<dbReference type="Pfam" id="PF04018">
    <property type="entry name" value="VCA0040-like"/>
    <property type="match status" value="1"/>
</dbReference>
<dbReference type="RefSeq" id="WP_207776150.1">
    <property type="nucleotide sequence ID" value="NZ_CALXNT010000099.1"/>
</dbReference>
<dbReference type="AlphaFoldDB" id="A0A2U1ANW0"/>
<feature type="transmembrane region" description="Helical" evidence="1">
    <location>
        <begin position="108"/>
        <end position="126"/>
    </location>
</feature>
<gene>
    <name evidence="2" type="ORF">C8D82_12813</name>
</gene>
<dbReference type="PANTHER" id="PTHR37308">
    <property type="entry name" value="INTEGRAL MEMBRANE PROTEIN"/>
    <property type="match status" value="1"/>
</dbReference>
<feature type="transmembrane region" description="Helical" evidence="1">
    <location>
        <begin position="242"/>
        <end position="262"/>
    </location>
</feature>
<dbReference type="EMBL" id="QEKH01000028">
    <property type="protein sequence ID" value="PVY38113.1"/>
    <property type="molecule type" value="Genomic_DNA"/>
</dbReference>
<organism evidence="2 3">
    <name type="scientific">Victivallis vadensis</name>
    <dbReference type="NCBI Taxonomy" id="172901"/>
    <lineage>
        <taxon>Bacteria</taxon>
        <taxon>Pseudomonadati</taxon>
        <taxon>Lentisphaerota</taxon>
        <taxon>Lentisphaeria</taxon>
        <taxon>Victivallales</taxon>
        <taxon>Victivallaceae</taxon>
        <taxon>Victivallis</taxon>
    </lineage>
</organism>
<feature type="transmembrane region" description="Helical" evidence="1">
    <location>
        <begin position="282"/>
        <end position="303"/>
    </location>
</feature>
<feature type="transmembrane region" description="Helical" evidence="1">
    <location>
        <begin position="138"/>
        <end position="156"/>
    </location>
</feature>
<reference evidence="2 3" key="1">
    <citation type="submission" date="2018-04" db="EMBL/GenBank/DDBJ databases">
        <title>Genomic Encyclopedia of Type Strains, Phase IV (KMG-IV): sequencing the most valuable type-strain genomes for metagenomic binning, comparative biology and taxonomic classification.</title>
        <authorList>
            <person name="Goeker M."/>
        </authorList>
    </citation>
    <scope>NUCLEOTIDE SEQUENCE [LARGE SCALE GENOMIC DNA]</scope>
    <source>
        <strain evidence="2 3">DSM 14823</strain>
    </source>
</reference>
<feature type="transmembrane region" description="Helical" evidence="1">
    <location>
        <begin position="214"/>
        <end position="235"/>
    </location>
</feature>
<comment type="caution">
    <text evidence="2">The sequence shown here is derived from an EMBL/GenBank/DDBJ whole genome shotgun (WGS) entry which is preliminary data.</text>
</comment>
<evidence type="ECO:0000313" key="2">
    <source>
        <dbReference type="EMBL" id="PVY38113.1"/>
    </source>
</evidence>
<keyword evidence="1" id="KW-0472">Membrane</keyword>
<evidence type="ECO:0000313" key="3">
    <source>
        <dbReference type="Proteomes" id="UP000245959"/>
    </source>
</evidence>
<proteinExistence type="predicted"/>
<feature type="transmembrane region" description="Helical" evidence="1">
    <location>
        <begin position="21"/>
        <end position="45"/>
    </location>
</feature>
<dbReference type="PANTHER" id="PTHR37308:SF1">
    <property type="entry name" value="POLYPRENYL-PHOSPHATE TRANSPORTER"/>
    <property type="match status" value="1"/>
</dbReference>
<sequence>MAEIERKKRVIREYGRIFLSGFIMGSADVVPGVSGGTMAFILGIYQELIDSIRAFLSPDAFKMAFRFQVKKAYRTLPWPFLLSLGLGILTAIVLLSSKIKWMLDHKPALIWSFFFGLVLASIFAVFHRVSKWSFDRIIGALAGAAAAWIIVGLPLTRHPPAGLWYIAVCGAIAICAMILPGISGSFILVLMGKYETVLGAVHNLKSGTDVGQNLLILAFFMVGIVVGIGSFVRLLGWLFRKYHDLTVAVLIGFMAGSLRKVWPWKGPDGLENVLPARFDSGVAGAVALGVLGFVLVLAIEYAAKRLEARERTGTADAEETV</sequence>
<keyword evidence="1" id="KW-1133">Transmembrane helix</keyword>
<protein>
    <submittedName>
        <fullName evidence="2">Putative membrane protein</fullName>
    </submittedName>
</protein>
<feature type="transmembrane region" description="Helical" evidence="1">
    <location>
        <begin position="163"/>
        <end position="194"/>
    </location>
</feature>
<dbReference type="Proteomes" id="UP000245959">
    <property type="component" value="Unassembled WGS sequence"/>
</dbReference>
<name>A0A2U1ANW0_9BACT</name>
<dbReference type="GeneID" id="78296451"/>
<feature type="transmembrane region" description="Helical" evidence="1">
    <location>
        <begin position="76"/>
        <end position="96"/>
    </location>
</feature>
<dbReference type="InterPro" id="IPR007163">
    <property type="entry name" value="VCA0040-like"/>
</dbReference>
<keyword evidence="1" id="KW-0812">Transmembrane</keyword>
<evidence type="ECO:0000256" key="1">
    <source>
        <dbReference type="SAM" id="Phobius"/>
    </source>
</evidence>
<accession>A0A2U1ANW0</accession>
<keyword evidence="3" id="KW-1185">Reference proteome</keyword>